<dbReference type="RefSeq" id="WP_324835934.1">
    <property type="nucleotide sequence ID" value="NZ_JAJGWQ010000003.1"/>
</dbReference>
<keyword evidence="1" id="KW-1133">Transmembrane helix</keyword>
<feature type="transmembrane region" description="Helical" evidence="1">
    <location>
        <begin position="116"/>
        <end position="134"/>
    </location>
</feature>
<reference evidence="2 3" key="1">
    <citation type="journal article" date="2023" name="Int J Dairy Technol">
        <title>Genome based analysis of Pseudomonas paracarnis RQ057, a strain responsible for blue discoloration spoilage in processed cheese.</title>
        <authorList>
            <person name="Rodrigues Rd.S."/>
            <person name="Machado S.G."/>
            <person name="de Carvalho A.F."/>
            <person name="Nero L.A."/>
        </authorList>
    </citation>
    <scope>NUCLEOTIDE SEQUENCE [LARGE SCALE GENOMIC DNA]</scope>
    <source>
        <strain evidence="2 3">RQ057</strain>
    </source>
</reference>
<name>A0ABU6BRF8_9PSED</name>
<keyword evidence="1" id="KW-0812">Transmembrane</keyword>
<feature type="transmembrane region" description="Helical" evidence="1">
    <location>
        <begin position="91"/>
        <end position="110"/>
    </location>
</feature>
<dbReference type="Proteomes" id="UP001336015">
    <property type="component" value="Unassembled WGS sequence"/>
</dbReference>
<evidence type="ECO:0000313" key="2">
    <source>
        <dbReference type="EMBL" id="MEB3782396.1"/>
    </source>
</evidence>
<gene>
    <name evidence="2" type="ORF">LLW09_07485</name>
</gene>
<keyword evidence="3" id="KW-1185">Reference proteome</keyword>
<comment type="caution">
    <text evidence="2">The sequence shown here is derived from an EMBL/GenBank/DDBJ whole genome shotgun (WGS) entry which is preliminary data.</text>
</comment>
<dbReference type="EMBL" id="JAJGWQ010000003">
    <property type="protein sequence ID" value="MEB3782396.1"/>
    <property type="molecule type" value="Genomic_DNA"/>
</dbReference>
<accession>A0ABU6BRF8</accession>
<organism evidence="2 3">
    <name type="scientific">Pseudomonas paracarnis</name>
    <dbReference type="NCBI Taxonomy" id="2750625"/>
    <lineage>
        <taxon>Bacteria</taxon>
        <taxon>Pseudomonadati</taxon>
        <taxon>Pseudomonadota</taxon>
        <taxon>Gammaproteobacteria</taxon>
        <taxon>Pseudomonadales</taxon>
        <taxon>Pseudomonadaceae</taxon>
        <taxon>Pseudomonas</taxon>
    </lineage>
</organism>
<evidence type="ECO:0000256" key="1">
    <source>
        <dbReference type="SAM" id="Phobius"/>
    </source>
</evidence>
<keyword evidence="1" id="KW-0472">Membrane</keyword>
<proteinExistence type="predicted"/>
<protein>
    <submittedName>
        <fullName evidence="2">Uncharacterized protein</fullName>
    </submittedName>
</protein>
<sequence length="148" mass="16977">MRSTQRYKDALQAQQGNQHAIRQAQDQLKSIKGTIPFSATRAKAKRALAVAQAEQIEVEKQAIQINEYLATDPIWKLAIGEIYPSLGHLKLIIFSYFLVLFSLLICAMDFTIPQRFFAFTAHQFLFIGIIFVFFKRFDFKNAITISNN</sequence>
<evidence type="ECO:0000313" key="3">
    <source>
        <dbReference type="Proteomes" id="UP001336015"/>
    </source>
</evidence>